<evidence type="ECO:0000313" key="3">
    <source>
        <dbReference type="Proteomes" id="UP001255856"/>
    </source>
</evidence>
<evidence type="ECO:0000256" key="1">
    <source>
        <dbReference type="SAM" id="MobiDB-lite"/>
    </source>
</evidence>
<name>A0AAD9MNV5_PROWI</name>
<dbReference type="Proteomes" id="UP001255856">
    <property type="component" value="Unassembled WGS sequence"/>
</dbReference>
<accession>A0AAD9MNV5</accession>
<evidence type="ECO:0000313" key="2">
    <source>
        <dbReference type="EMBL" id="KAK2079666.1"/>
    </source>
</evidence>
<comment type="caution">
    <text evidence="2">The sequence shown here is derived from an EMBL/GenBank/DDBJ whole genome shotgun (WGS) entry which is preliminary data.</text>
</comment>
<gene>
    <name evidence="2" type="ORF">QBZ16_002061</name>
</gene>
<protein>
    <submittedName>
        <fullName evidence="2">Uncharacterized protein</fullName>
    </submittedName>
</protein>
<organism evidence="2 3">
    <name type="scientific">Prototheca wickerhamii</name>
    <dbReference type="NCBI Taxonomy" id="3111"/>
    <lineage>
        <taxon>Eukaryota</taxon>
        <taxon>Viridiplantae</taxon>
        <taxon>Chlorophyta</taxon>
        <taxon>core chlorophytes</taxon>
        <taxon>Trebouxiophyceae</taxon>
        <taxon>Chlorellales</taxon>
        <taxon>Chlorellaceae</taxon>
        <taxon>Prototheca</taxon>
    </lineage>
</organism>
<keyword evidence="3" id="KW-1185">Reference proteome</keyword>
<reference evidence="2" key="1">
    <citation type="submission" date="2021-01" db="EMBL/GenBank/DDBJ databases">
        <authorList>
            <person name="Eckstrom K.M.E."/>
        </authorList>
    </citation>
    <scope>NUCLEOTIDE SEQUENCE</scope>
    <source>
        <strain evidence="2">UVCC 0001</strain>
    </source>
</reference>
<feature type="region of interest" description="Disordered" evidence="1">
    <location>
        <begin position="1"/>
        <end position="30"/>
    </location>
</feature>
<feature type="region of interest" description="Disordered" evidence="1">
    <location>
        <begin position="91"/>
        <end position="123"/>
    </location>
</feature>
<dbReference type="AlphaFoldDB" id="A0AAD9MNV5"/>
<sequence>MPEPADREGPAAVEKEAPLSPEELERHKKRRLEEITAARAKQEAENKRLAEERRKRVEAAKLAASSRPKVGVAGESLSLAEQVELLKRKIREQEEKGTESPLIATESGDLAGGHEGATDASVA</sequence>
<proteinExistence type="predicted"/>
<dbReference type="EMBL" id="JASFZW010000002">
    <property type="protein sequence ID" value="KAK2079666.1"/>
    <property type="molecule type" value="Genomic_DNA"/>
</dbReference>